<evidence type="ECO:0000256" key="2">
    <source>
        <dbReference type="ARBA" id="ARBA00023125"/>
    </source>
</evidence>
<dbReference type="Pfam" id="PF16925">
    <property type="entry name" value="TetR_C_13"/>
    <property type="match status" value="1"/>
</dbReference>
<evidence type="ECO:0000313" key="7">
    <source>
        <dbReference type="Proteomes" id="UP000076959"/>
    </source>
</evidence>
<dbReference type="GO" id="GO:0003677">
    <property type="term" value="F:DNA binding"/>
    <property type="evidence" value="ECO:0007669"/>
    <property type="project" value="UniProtKB-UniRule"/>
</dbReference>
<reference evidence="6 7" key="1">
    <citation type="submission" date="2016-03" db="EMBL/GenBank/DDBJ databases">
        <title>Draft Genome Sequence of the Strain BR 10245 (Bradyrhizobium sp.) isolated from nodules of Centrolobium paraense.</title>
        <authorList>
            <person name="Simoes-Araujo J.L.Sr."/>
            <person name="Barauna A.C."/>
            <person name="Silva K."/>
            <person name="Zilli J.E."/>
        </authorList>
    </citation>
    <scope>NUCLEOTIDE SEQUENCE [LARGE SCALE GENOMIC DNA]</scope>
    <source>
        <strain evidence="6 7">BR 10245</strain>
    </source>
</reference>
<dbReference type="Pfam" id="PF00440">
    <property type="entry name" value="TetR_N"/>
    <property type="match status" value="1"/>
</dbReference>
<dbReference type="SUPFAM" id="SSF48498">
    <property type="entry name" value="Tetracyclin repressor-like, C-terminal domain"/>
    <property type="match status" value="1"/>
</dbReference>
<dbReference type="InterPro" id="IPR036271">
    <property type="entry name" value="Tet_transcr_reg_TetR-rel_C_sf"/>
</dbReference>
<evidence type="ECO:0000256" key="3">
    <source>
        <dbReference type="ARBA" id="ARBA00023163"/>
    </source>
</evidence>
<evidence type="ECO:0000256" key="1">
    <source>
        <dbReference type="ARBA" id="ARBA00023015"/>
    </source>
</evidence>
<name>A0A176Y8L0_9BRAD</name>
<keyword evidence="1" id="KW-0805">Transcription regulation</keyword>
<evidence type="ECO:0000313" key="6">
    <source>
        <dbReference type="EMBL" id="OAE96349.1"/>
    </source>
</evidence>
<dbReference type="EMBL" id="LUUB01000131">
    <property type="protein sequence ID" value="OAE96349.1"/>
    <property type="molecule type" value="Genomic_DNA"/>
</dbReference>
<dbReference type="AlphaFoldDB" id="A0A176Y8L0"/>
<protein>
    <submittedName>
        <fullName evidence="6">TetR family transcriptional regulator</fullName>
    </submittedName>
</protein>
<organism evidence="6 7">
    <name type="scientific">Bradyrhizobium centrolobii</name>
    <dbReference type="NCBI Taxonomy" id="1505087"/>
    <lineage>
        <taxon>Bacteria</taxon>
        <taxon>Pseudomonadati</taxon>
        <taxon>Pseudomonadota</taxon>
        <taxon>Alphaproteobacteria</taxon>
        <taxon>Hyphomicrobiales</taxon>
        <taxon>Nitrobacteraceae</taxon>
        <taxon>Bradyrhizobium</taxon>
    </lineage>
</organism>
<keyword evidence="2 4" id="KW-0238">DNA-binding</keyword>
<dbReference type="Gene3D" id="1.10.357.10">
    <property type="entry name" value="Tetracycline Repressor, domain 2"/>
    <property type="match status" value="1"/>
</dbReference>
<dbReference type="RefSeq" id="WP_063709225.1">
    <property type="nucleotide sequence ID" value="NZ_LUUB01000131.1"/>
</dbReference>
<sequence length="195" mass="22293">MARKIAFDYNRALDKAMWLFWKNGYAETGLRDLLKVMDIGEGSFYNTLKSKKELYLSCLQRYEDTVVRTRIQALLSARTAAEGIRAFFNAVLDCLDNPSTPSPLCMLAAMATEEVLSEPDLRKRAEGSLENLQLFLREQLSRDRDKGLLPPSLDSRTIALVITTYLQGLWRMALVDYERPRFERQIDAFLTGLGL</sequence>
<dbReference type="InterPro" id="IPR011075">
    <property type="entry name" value="TetR_C"/>
</dbReference>
<evidence type="ECO:0000259" key="5">
    <source>
        <dbReference type="PROSITE" id="PS50977"/>
    </source>
</evidence>
<dbReference type="PANTHER" id="PTHR47506:SF1">
    <property type="entry name" value="HTH-TYPE TRANSCRIPTIONAL REGULATOR YJDC"/>
    <property type="match status" value="1"/>
</dbReference>
<dbReference type="OrthoDB" id="9795242at2"/>
<accession>A0A176Y8L0</accession>
<dbReference type="InterPro" id="IPR001647">
    <property type="entry name" value="HTH_TetR"/>
</dbReference>
<feature type="DNA-binding region" description="H-T-H motif" evidence="4">
    <location>
        <begin position="29"/>
        <end position="48"/>
    </location>
</feature>
<dbReference type="PANTHER" id="PTHR47506">
    <property type="entry name" value="TRANSCRIPTIONAL REGULATORY PROTEIN"/>
    <property type="match status" value="1"/>
</dbReference>
<dbReference type="SUPFAM" id="SSF46689">
    <property type="entry name" value="Homeodomain-like"/>
    <property type="match status" value="1"/>
</dbReference>
<dbReference type="Proteomes" id="UP000076959">
    <property type="component" value="Unassembled WGS sequence"/>
</dbReference>
<dbReference type="STRING" id="1505087.AYJ54_36975"/>
<keyword evidence="3" id="KW-0804">Transcription</keyword>
<dbReference type="InterPro" id="IPR009057">
    <property type="entry name" value="Homeodomain-like_sf"/>
</dbReference>
<comment type="caution">
    <text evidence="6">The sequence shown here is derived from an EMBL/GenBank/DDBJ whole genome shotgun (WGS) entry which is preliminary data.</text>
</comment>
<dbReference type="PROSITE" id="PS50977">
    <property type="entry name" value="HTH_TETR_2"/>
    <property type="match status" value="1"/>
</dbReference>
<evidence type="ECO:0000256" key="4">
    <source>
        <dbReference type="PROSITE-ProRule" id="PRU00335"/>
    </source>
</evidence>
<dbReference type="Gene3D" id="1.10.10.60">
    <property type="entry name" value="Homeodomain-like"/>
    <property type="match status" value="1"/>
</dbReference>
<proteinExistence type="predicted"/>
<keyword evidence="7" id="KW-1185">Reference proteome</keyword>
<feature type="domain" description="HTH tetR-type" evidence="5">
    <location>
        <begin position="6"/>
        <end position="66"/>
    </location>
</feature>
<gene>
    <name evidence="6" type="ORF">AYJ54_36975</name>
</gene>